<dbReference type="Proteomes" id="UP000001514">
    <property type="component" value="Unassembled WGS sequence"/>
</dbReference>
<evidence type="ECO:0000313" key="2">
    <source>
        <dbReference type="Proteomes" id="UP000001514"/>
    </source>
</evidence>
<dbReference type="EMBL" id="GL377571">
    <property type="protein sequence ID" value="EFJ33392.1"/>
    <property type="molecule type" value="Genomic_DNA"/>
</dbReference>
<dbReference type="Gramene" id="EFJ33392">
    <property type="protein sequence ID" value="EFJ33392"/>
    <property type="gene ID" value="SELMODRAFT_407160"/>
</dbReference>
<protein>
    <submittedName>
        <fullName evidence="1">Uncharacterized protein</fullName>
    </submittedName>
</protein>
<dbReference type="AlphaFoldDB" id="D8R437"/>
<accession>D8R437</accession>
<reference evidence="1 2" key="1">
    <citation type="journal article" date="2011" name="Science">
        <title>The Selaginella genome identifies genetic changes associated with the evolution of vascular plants.</title>
        <authorList>
            <person name="Banks J.A."/>
            <person name="Nishiyama T."/>
            <person name="Hasebe M."/>
            <person name="Bowman J.L."/>
            <person name="Gribskov M."/>
            <person name="dePamphilis C."/>
            <person name="Albert V.A."/>
            <person name="Aono N."/>
            <person name="Aoyama T."/>
            <person name="Ambrose B.A."/>
            <person name="Ashton N.W."/>
            <person name="Axtell M.J."/>
            <person name="Barker E."/>
            <person name="Barker M.S."/>
            <person name="Bennetzen J.L."/>
            <person name="Bonawitz N.D."/>
            <person name="Chapple C."/>
            <person name="Cheng C."/>
            <person name="Correa L.G."/>
            <person name="Dacre M."/>
            <person name="DeBarry J."/>
            <person name="Dreyer I."/>
            <person name="Elias M."/>
            <person name="Engstrom E.M."/>
            <person name="Estelle M."/>
            <person name="Feng L."/>
            <person name="Finet C."/>
            <person name="Floyd S.K."/>
            <person name="Frommer W.B."/>
            <person name="Fujita T."/>
            <person name="Gramzow L."/>
            <person name="Gutensohn M."/>
            <person name="Harholt J."/>
            <person name="Hattori M."/>
            <person name="Heyl A."/>
            <person name="Hirai T."/>
            <person name="Hiwatashi Y."/>
            <person name="Ishikawa M."/>
            <person name="Iwata M."/>
            <person name="Karol K.G."/>
            <person name="Koehler B."/>
            <person name="Kolukisaoglu U."/>
            <person name="Kubo M."/>
            <person name="Kurata T."/>
            <person name="Lalonde S."/>
            <person name="Li K."/>
            <person name="Li Y."/>
            <person name="Litt A."/>
            <person name="Lyons E."/>
            <person name="Manning G."/>
            <person name="Maruyama T."/>
            <person name="Michael T.P."/>
            <person name="Mikami K."/>
            <person name="Miyazaki S."/>
            <person name="Morinaga S."/>
            <person name="Murata T."/>
            <person name="Mueller-Roeber B."/>
            <person name="Nelson D.R."/>
            <person name="Obara M."/>
            <person name="Oguri Y."/>
            <person name="Olmstead R.G."/>
            <person name="Onodera N."/>
            <person name="Petersen B.L."/>
            <person name="Pils B."/>
            <person name="Prigge M."/>
            <person name="Rensing S.A."/>
            <person name="Riano-Pachon D.M."/>
            <person name="Roberts A.W."/>
            <person name="Sato Y."/>
            <person name="Scheller H.V."/>
            <person name="Schulz B."/>
            <person name="Schulz C."/>
            <person name="Shakirov E.V."/>
            <person name="Shibagaki N."/>
            <person name="Shinohara N."/>
            <person name="Shippen D.E."/>
            <person name="Soerensen I."/>
            <person name="Sotooka R."/>
            <person name="Sugimoto N."/>
            <person name="Sugita M."/>
            <person name="Sumikawa N."/>
            <person name="Tanurdzic M."/>
            <person name="Theissen G."/>
            <person name="Ulvskov P."/>
            <person name="Wakazuki S."/>
            <person name="Weng J.K."/>
            <person name="Willats W.W."/>
            <person name="Wipf D."/>
            <person name="Wolf P.G."/>
            <person name="Yang L."/>
            <person name="Zimmer A.D."/>
            <person name="Zhu Q."/>
            <person name="Mitros T."/>
            <person name="Hellsten U."/>
            <person name="Loque D."/>
            <person name="Otillar R."/>
            <person name="Salamov A."/>
            <person name="Schmutz J."/>
            <person name="Shapiro H."/>
            <person name="Lindquist E."/>
            <person name="Lucas S."/>
            <person name="Rokhsar D."/>
            <person name="Grigoriev I.V."/>
        </authorList>
    </citation>
    <scope>NUCLEOTIDE SEQUENCE [LARGE SCALE GENOMIC DNA]</scope>
</reference>
<dbReference type="InParanoid" id="D8R437"/>
<proteinExistence type="predicted"/>
<name>D8R437_SELML</name>
<sequence length="388" mass="44111">MEHHLFPDEVIDAIIDRATFSSAWTFFKRTGRGHNRMARRFLKEKLPLQALDTLDETCDQDTFEEVLSYPYDIFDLSLEQLIEKMDITRKKGYKCGPKVLLNVLTLLSKCNLGKMYSSYMQSLFFDMIREHPMLVAKQEFSQVVLDNNLDNSMLIKQLICKEAFTLNGMVDPELLISTCGCKVDRYGWRETLHLLLEMVEPERAYQSALDAATGDEVVFSIIREAMHAKVIVDPTEALLFTCSRDISAKKEPLASGLKAGLLKLNDYIISQMIPMDAEAVMLFELAGKGSYPLPESLRSVLDMQCNIGVTLLFEAWCNLEKADKETCLKLAERLTAEVLPREALFILNTHLKFDKSPEVAEAVKAASEMEATVASLFDERRHYPYCVT</sequence>
<gene>
    <name evidence="1" type="ORF">SELMODRAFT_407160</name>
</gene>
<organism evidence="2">
    <name type="scientific">Selaginella moellendorffii</name>
    <name type="common">Spikemoss</name>
    <dbReference type="NCBI Taxonomy" id="88036"/>
    <lineage>
        <taxon>Eukaryota</taxon>
        <taxon>Viridiplantae</taxon>
        <taxon>Streptophyta</taxon>
        <taxon>Embryophyta</taxon>
        <taxon>Tracheophyta</taxon>
        <taxon>Lycopodiopsida</taxon>
        <taxon>Selaginellales</taxon>
        <taxon>Selaginellaceae</taxon>
        <taxon>Selaginella</taxon>
    </lineage>
</organism>
<keyword evidence="2" id="KW-1185">Reference proteome</keyword>
<dbReference type="KEGG" id="smo:SELMODRAFT_407160"/>
<evidence type="ECO:0000313" key="1">
    <source>
        <dbReference type="EMBL" id="EFJ33392.1"/>
    </source>
</evidence>
<dbReference type="HOGENOM" id="CLU_763771_0_0_1"/>